<comment type="caution">
    <text evidence="1">The sequence shown here is derived from an EMBL/GenBank/DDBJ whole genome shotgun (WGS) entry which is preliminary data.</text>
</comment>
<accession>A0AA39TXT3</accession>
<evidence type="ECO:0000313" key="1">
    <source>
        <dbReference type="EMBL" id="KAK0469468.1"/>
    </source>
</evidence>
<dbReference type="Proteomes" id="UP001175211">
    <property type="component" value="Unassembled WGS sequence"/>
</dbReference>
<gene>
    <name evidence="1" type="ORF">EV420DRAFT_1472695</name>
</gene>
<reference evidence="1" key="1">
    <citation type="submission" date="2023-06" db="EMBL/GenBank/DDBJ databases">
        <authorList>
            <consortium name="Lawrence Berkeley National Laboratory"/>
            <person name="Ahrendt S."/>
            <person name="Sahu N."/>
            <person name="Indic B."/>
            <person name="Wong-Bajracharya J."/>
            <person name="Merenyi Z."/>
            <person name="Ke H.-M."/>
            <person name="Monk M."/>
            <person name="Kocsube S."/>
            <person name="Drula E."/>
            <person name="Lipzen A."/>
            <person name="Balint B."/>
            <person name="Henrissat B."/>
            <person name="Andreopoulos B."/>
            <person name="Martin F.M."/>
            <person name="Harder C.B."/>
            <person name="Rigling D."/>
            <person name="Ford K.L."/>
            <person name="Foster G.D."/>
            <person name="Pangilinan J."/>
            <person name="Papanicolaou A."/>
            <person name="Barry K."/>
            <person name="LaButti K."/>
            <person name="Viragh M."/>
            <person name="Koriabine M."/>
            <person name="Yan M."/>
            <person name="Riley R."/>
            <person name="Champramary S."/>
            <person name="Plett K.L."/>
            <person name="Tsai I.J."/>
            <person name="Slot J."/>
            <person name="Sipos G."/>
            <person name="Plett J."/>
            <person name="Nagy L.G."/>
            <person name="Grigoriev I.V."/>
        </authorList>
    </citation>
    <scope>NUCLEOTIDE SEQUENCE</scope>
    <source>
        <strain evidence="1">CCBAS 213</strain>
    </source>
</reference>
<protein>
    <submittedName>
        <fullName evidence="1">Uncharacterized protein</fullName>
    </submittedName>
</protein>
<proteinExistence type="predicted"/>
<dbReference type="AlphaFoldDB" id="A0AA39TXT3"/>
<dbReference type="GeneID" id="85352627"/>
<evidence type="ECO:0000313" key="2">
    <source>
        <dbReference type="Proteomes" id="UP001175211"/>
    </source>
</evidence>
<organism evidence="1 2">
    <name type="scientific">Armillaria tabescens</name>
    <name type="common">Ringless honey mushroom</name>
    <name type="synonym">Agaricus tabescens</name>
    <dbReference type="NCBI Taxonomy" id="1929756"/>
    <lineage>
        <taxon>Eukaryota</taxon>
        <taxon>Fungi</taxon>
        <taxon>Dikarya</taxon>
        <taxon>Basidiomycota</taxon>
        <taxon>Agaricomycotina</taxon>
        <taxon>Agaricomycetes</taxon>
        <taxon>Agaricomycetidae</taxon>
        <taxon>Agaricales</taxon>
        <taxon>Marasmiineae</taxon>
        <taxon>Physalacriaceae</taxon>
        <taxon>Desarmillaria</taxon>
    </lineage>
</organism>
<keyword evidence="2" id="KW-1185">Reference proteome</keyword>
<dbReference type="RefSeq" id="XP_060339261.1">
    <property type="nucleotide sequence ID" value="XM_060469079.1"/>
</dbReference>
<name>A0AA39TXT3_ARMTA</name>
<dbReference type="EMBL" id="JAUEPS010000001">
    <property type="protein sequence ID" value="KAK0469468.1"/>
    <property type="molecule type" value="Genomic_DNA"/>
</dbReference>
<sequence length="161" mass="18441">MREQDHPLGWVVGPPELQIHVFRPDVSESRALFIDRKARELVAAVKRSGEDVEQAQKYFQSILNLVNGNYMVLCGTEYLGNTFHSVFYFDSPKMQSLTIAQFYQLSLKIYDDVPPNFNQFWTDYLRPLAKAASPSELQTMKIECLPFLWAAMIAEAMGVTL</sequence>